<organism evidence="3 4">
    <name type="scientific">Pleodorina starrii</name>
    <dbReference type="NCBI Taxonomy" id="330485"/>
    <lineage>
        <taxon>Eukaryota</taxon>
        <taxon>Viridiplantae</taxon>
        <taxon>Chlorophyta</taxon>
        <taxon>core chlorophytes</taxon>
        <taxon>Chlorophyceae</taxon>
        <taxon>CS clade</taxon>
        <taxon>Chlamydomonadales</taxon>
        <taxon>Volvocaceae</taxon>
        <taxon>Pleodorina</taxon>
    </lineage>
</organism>
<dbReference type="Proteomes" id="UP001165080">
    <property type="component" value="Unassembled WGS sequence"/>
</dbReference>
<feature type="compositionally biased region" description="Low complexity" evidence="2">
    <location>
        <begin position="292"/>
        <end position="312"/>
    </location>
</feature>
<gene>
    <name evidence="3" type="primary">PLEST012205</name>
    <name evidence="3" type="ORF">PLESTB_000307200</name>
</gene>
<dbReference type="EMBL" id="BRXU01000003">
    <property type="protein sequence ID" value="GLC49774.1"/>
    <property type="molecule type" value="Genomic_DNA"/>
</dbReference>
<feature type="region of interest" description="Disordered" evidence="2">
    <location>
        <begin position="1"/>
        <end position="37"/>
    </location>
</feature>
<reference evidence="3 4" key="1">
    <citation type="journal article" date="2023" name="Commun. Biol.">
        <title>Reorganization of the ancestral sex-determining regions during the evolution of trioecy in Pleodorina starrii.</title>
        <authorList>
            <person name="Takahashi K."/>
            <person name="Suzuki S."/>
            <person name="Kawai-Toyooka H."/>
            <person name="Yamamoto K."/>
            <person name="Hamaji T."/>
            <person name="Ootsuki R."/>
            <person name="Yamaguchi H."/>
            <person name="Kawachi M."/>
            <person name="Higashiyama T."/>
            <person name="Nozaki H."/>
        </authorList>
    </citation>
    <scope>NUCLEOTIDE SEQUENCE [LARGE SCALE GENOMIC DNA]</scope>
    <source>
        <strain evidence="3 4">NIES-4479</strain>
    </source>
</reference>
<protein>
    <submittedName>
        <fullName evidence="3">Uncharacterized protein</fullName>
    </submittedName>
</protein>
<feature type="region of interest" description="Disordered" evidence="2">
    <location>
        <begin position="292"/>
        <end position="327"/>
    </location>
</feature>
<name>A0A9W6BCX4_9CHLO</name>
<keyword evidence="1" id="KW-0175">Coiled coil</keyword>
<comment type="caution">
    <text evidence="3">The sequence shown here is derived from an EMBL/GenBank/DDBJ whole genome shotgun (WGS) entry which is preliminary data.</text>
</comment>
<dbReference type="AlphaFoldDB" id="A0A9W6BCX4"/>
<evidence type="ECO:0000256" key="2">
    <source>
        <dbReference type="SAM" id="MobiDB-lite"/>
    </source>
</evidence>
<proteinExistence type="predicted"/>
<evidence type="ECO:0000256" key="1">
    <source>
        <dbReference type="SAM" id="Coils"/>
    </source>
</evidence>
<sequence length="498" mass="52128">MQPSTVDANKRPRLALQTPGGPMPQAMGLTTPASSMLPPSTLERLSGLPSGDGLMDYLRGRGGKIKELEDELAQSRSRCEKLQQDLTLKTETVAILTAENKALKTTSSVVVPAPNCSSSALQHLTKQLDDQLHRALLLEQDLAAAKQHEAVSAQRLASLESLLADQRAEQAKLLAEAEAAAAQLRMEVEAARAEARAAAQKGDLAERAAQRRVEAEREILKVAQAQLEQVRGQAAGLKAELEQTRQRAGRSEAEVAALRGSAVHVRLQLLEEELRSSREALAAAQAAAAAATAPAPAAGRPQQQQQMQQQLGSEERQSTGRAGVAAGAAAAAGGGEVEAEVPEALRAPWIGLLKVRREAVQATLPPCSPERRLSRLPLTSPLGSRTVFLGLCSGLSFGYTPGSRSVSPPRWTAGPQALGVPSGLPLPSQAAEAGRAAVALAEEATDLRAAVKSQDESLMQLRAVVGAGTRASAGASSRTGPSRAAAPALVLERTLLHC</sequence>
<keyword evidence="4" id="KW-1185">Reference proteome</keyword>
<feature type="coiled-coil region" evidence="1">
    <location>
        <begin position="156"/>
        <end position="287"/>
    </location>
</feature>
<evidence type="ECO:0000313" key="3">
    <source>
        <dbReference type="EMBL" id="GLC49774.1"/>
    </source>
</evidence>
<evidence type="ECO:0000313" key="4">
    <source>
        <dbReference type="Proteomes" id="UP001165080"/>
    </source>
</evidence>
<accession>A0A9W6BCX4</accession>